<dbReference type="KEGG" id="cpi:Cpin_5560"/>
<protein>
    <submittedName>
        <fullName evidence="2">Uncharacterized protein</fullName>
    </submittedName>
</protein>
<reference evidence="3" key="1">
    <citation type="submission" date="2009-08" db="EMBL/GenBank/DDBJ databases">
        <title>The complete genome of Chitinophaga pinensis DSM 2588.</title>
        <authorList>
            <consortium name="US DOE Joint Genome Institute (JGI-PGF)"/>
            <person name="Lucas S."/>
            <person name="Copeland A."/>
            <person name="Lapidus A."/>
            <person name="Glavina del Rio T."/>
            <person name="Dalin E."/>
            <person name="Tice H."/>
            <person name="Bruce D."/>
            <person name="Goodwin L."/>
            <person name="Pitluck S."/>
            <person name="Kyrpides N."/>
            <person name="Mavromatis K."/>
            <person name="Ivanova N."/>
            <person name="Mikhailova N."/>
            <person name="Sims D."/>
            <person name="Meinche L."/>
            <person name="Brettin T."/>
            <person name="Detter J.C."/>
            <person name="Han C."/>
            <person name="Larimer F."/>
            <person name="Land M."/>
            <person name="Hauser L."/>
            <person name="Markowitz V."/>
            <person name="Cheng J.-F."/>
            <person name="Hugenholtz P."/>
            <person name="Woyke T."/>
            <person name="Wu D."/>
            <person name="Spring S."/>
            <person name="Klenk H.-P."/>
            <person name="Eisen J.A."/>
        </authorList>
    </citation>
    <scope>NUCLEOTIDE SEQUENCE [LARGE SCALE GENOMIC DNA]</scope>
    <source>
        <strain evidence="3">ATCC 43595 / DSM 2588 / LMG 13176 / NBRC 15968 / NCIMB 11800 / UQM 2034</strain>
    </source>
</reference>
<keyword evidence="1" id="KW-1133">Transmembrane helix</keyword>
<reference evidence="2 3" key="2">
    <citation type="journal article" date="2010" name="Stand. Genomic Sci.">
        <title>Complete genome sequence of Chitinophaga pinensis type strain (UQM 2034).</title>
        <authorList>
            <person name="Glavina Del Rio T."/>
            <person name="Abt B."/>
            <person name="Spring S."/>
            <person name="Lapidus A."/>
            <person name="Nolan M."/>
            <person name="Tice H."/>
            <person name="Copeland A."/>
            <person name="Cheng J.F."/>
            <person name="Chen F."/>
            <person name="Bruce D."/>
            <person name="Goodwin L."/>
            <person name="Pitluck S."/>
            <person name="Ivanova N."/>
            <person name="Mavromatis K."/>
            <person name="Mikhailova N."/>
            <person name="Pati A."/>
            <person name="Chen A."/>
            <person name="Palaniappan K."/>
            <person name="Land M."/>
            <person name="Hauser L."/>
            <person name="Chang Y.J."/>
            <person name="Jeffries C.D."/>
            <person name="Chain P."/>
            <person name="Saunders E."/>
            <person name="Detter J.C."/>
            <person name="Brettin T."/>
            <person name="Rohde M."/>
            <person name="Goker M."/>
            <person name="Bristow J."/>
            <person name="Eisen J.A."/>
            <person name="Markowitz V."/>
            <person name="Hugenholtz P."/>
            <person name="Kyrpides N.C."/>
            <person name="Klenk H.P."/>
            <person name="Lucas S."/>
        </authorList>
    </citation>
    <scope>NUCLEOTIDE SEQUENCE [LARGE SCALE GENOMIC DNA]</scope>
    <source>
        <strain evidence="3">ATCC 43595 / DSM 2588 / LMG 13176 / NBRC 15968 / NCIMB 11800 / UQM 2034</strain>
    </source>
</reference>
<name>A0A979G976_CHIPD</name>
<gene>
    <name evidence="2" type="ordered locus">Cpin_5560</name>
</gene>
<dbReference type="EMBL" id="CP001699">
    <property type="protein sequence ID" value="ACU62987.1"/>
    <property type="molecule type" value="Genomic_DNA"/>
</dbReference>
<feature type="transmembrane region" description="Helical" evidence="1">
    <location>
        <begin position="21"/>
        <end position="42"/>
    </location>
</feature>
<organism evidence="2 3">
    <name type="scientific">Chitinophaga pinensis (strain ATCC 43595 / DSM 2588 / LMG 13176 / NBRC 15968 / NCIMB 11800 / UQM 2034)</name>
    <dbReference type="NCBI Taxonomy" id="485918"/>
    <lineage>
        <taxon>Bacteria</taxon>
        <taxon>Pseudomonadati</taxon>
        <taxon>Bacteroidota</taxon>
        <taxon>Chitinophagia</taxon>
        <taxon>Chitinophagales</taxon>
        <taxon>Chitinophagaceae</taxon>
        <taxon>Chitinophaga</taxon>
    </lineage>
</organism>
<evidence type="ECO:0000313" key="2">
    <source>
        <dbReference type="EMBL" id="ACU62987.1"/>
    </source>
</evidence>
<keyword evidence="1" id="KW-0812">Transmembrane</keyword>
<proteinExistence type="predicted"/>
<evidence type="ECO:0000313" key="3">
    <source>
        <dbReference type="Proteomes" id="UP000002215"/>
    </source>
</evidence>
<keyword evidence="1" id="KW-0472">Membrane</keyword>
<dbReference type="Proteomes" id="UP000002215">
    <property type="component" value="Chromosome"/>
</dbReference>
<dbReference type="AlphaFoldDB" id="A0A979G976"/>
<accession>A0A979G976</accession>
<sequence>MAGSTYVIFLPYYQTIMRKSIYTLLSLLVAAFLIIAVLVWIAPAPNKQANGFNRYYLHPLPLPAIGTIPATNILDIVGADDSLFYFSIVQQPSGVIATSFHPGAQTDTLNIPLQASFSNAVSAYFFTQVNNRHITVFGYNLPVIYNTSRTDSSLHTFTNLSAGGFSQGYLLRDGKHFILRKLNISEKDQLFIRANTENDSILTENGLSELHRDGGMSTDGTLTYDRQTGLLTYIHFYSNRFFTFDSSLQRISNSHTIDTFTVSRFEVAANKDENKQVYTNAGPDQMVNGFSCADNNKLYVQAKLKADNEDEKLFNEHCVIDVYEISSGKYLGSYYLDIPAHTKVNQLFVQGDKLVVHCADNIYAIQLAH</sequence>
<evidence type="ECO:0000256" key="1">
    <source>
        <dbReference type="SAM" id="Phobius"/>
    </source>
</evidence>